<accession>A0A7I8VCD2</accession>
<dbReference type="InterPro" id="IPR025721">
    <property type="entry name" value="Exosome_cplx_N_dom"/>
</dbReference>
<keyword evidence="16" id="KW-1185">Reference proteome</keyword>
<keyword evidence="5" id="KW-0698">rRNA processing</keyword>
<evidence type="ECO:0000256" key="9">
    <source>
        <dbReference type="ARBA" id="ARBA00023242"/>
    </source>
</evidence>
<dbReference type="GO" id="GO:0000467">
    <property type="term" value="P:exonucleolytic trimming to generate mature 3'-end of 5.8S rRNA from tricistronic rRNA transcript (SSU-rRNA, 5.8S rRNA, LSU-rRNA)"/>
    <property type="evidence" value="ECO:0007669"/>
    <property type="project" value="TreeGrafter"/>
</dbReference>
<dbReference type="InterPro" id="IPR026699">
    <property type="entry name" value="Exosome_RNA_bind1/RRP40/RRP4"/>
</dbReference>
<dbReference type="GO" id="GO:0034475">
    <property type="term" value="P:U4 snRNA 3'-end processing"/>
    <property type="evidence" value="ECO:0007669"/>
    <property type="project" value="TreeGrafter"/>
</dbReference>
<dbReference type="SUPFAM" id="SSF110324">
    <property type="entry name" value="Ribosomal L27 protein-like"/>
    <property type="match status" value="1"/>
</dbReference>
<dbReference type="InterPro" id="IPR048565">
    <property type="entry name" value="S1_RRP4"/>
</dbReference>
<evidence type="ECO:0000313" key="16">
    <source>
        <dbReference type="Proteomes" id="UP000549394"/>
    </source>
</evidence>
<evidence type="ECO:0000256" key="1">
    <source>
        <dbReference type="ARBA" id="ARBA00004496"/>
    </source>
</evidence>
<comment type="caution">
    <text evidence="15">The sequence shown here is derived from an EMBL/GenBank/DDBJ whole genome shotgun (WGS) entry which is preliminary data.</text>
</comment>
<evidence type="ECO:0000256" key="4">
    <source>
        <dbReference type="ARBA" id="ARBA00022490"/>
    </source>
</evidence>
<keyword evidence="7" id="KW-0271">Exosome</keyword>
<evidence type="ECO:0000256" key="3">
    <source>
        <dbReference type="ARBA" id="ARBA00009155"/>
    </source>
</evidence>
<dbReference type="GO" id="GO:0003723">
    <property type="term" value="F:RNA binding"/>
    <property type="evidence" value="ECO:0007669"/>
    <property type="project" value="UniProtKB-KW"/>
</dbReference>
<evidence type="ECO:0000256" key="8">
    <source>
        <dbReference type="ARBA" id="ARBA00022884"/>
    </source>
</evidence>
<dbReference type="GO" id="GO:0000177">
    <property type="term" value="C:cytoplasmic exosome (RNase complex)"/>
    <property type="evidence" value="ECO:0007669"/>
    <property type="project" value="TreeGrafter"/>
</dbReference>
<dbReference type="InterPro" id="IPR004088">
    <property type="entry name" value="KH_dom_type_1"/>
</dbReference>
<keyword evidence="8" id="KW-0694">RNA-binding</keyword>
<dbReference type="GO" id="GO:0000176">
    <property type="term" value="C:nuclear exosome (RNase complex)"/>
    <property type="evidence" value="ECO:0007669"/>
    <property type="project" value="TreeGrafter"/>
</dbReference>
<dbReference type="GO" id="GO:0071038">
    <property type="term" value="P:TRAMP-dependent tRNA surveillance pathway"/>
    <property type="evidence" value="ECO:0007669"/>
    <property type="project" value="TreeGrafter"/>
</dbReference>
<evidence type="ECO:0000259" key="14">
    <source>
        <dbReference type="PROSITE" id="PS50126"/>
    </source>
</evidence>
<dbReference type="Proteomes" id="UP000549394">
    <property type="component" value="Unassembled WGS sequence"/>
</dbReference>
<dbReference type="CDD" id="cd22525">
    <property type="entry name" value="KH-I_Rrp4_eukar"/>
    <property type="match status" value="1"/>
</dbReference>
<dbReference type="SUPFAM" id="SSF50249">
    <property type="entry name" value="Nucleic acid-binding proteins"/>
    <property type="match status" value="1"/>
</dbReference>
<evidence type="ECO:0000256" key="10">
    <source>
        <dbReference type="ARBA" id="ARBA00032383"/>
    </source>
</evidence>
<dbReference type="InterPro" id="IPR012340">
    <property type="entry name" value="NA-bd_OB-fold"/>
</dbReference>
<dbReference type="Gene3D" id="2.40.50.140">
    <property type="entry name" value="Nucleic acid-binding proteins"/>
    <property type="match status" value="1"/>
</dbReference>
<dbReference type="OrthoDB" id="1650at2759"/>
<protein>
    <recommendedName>
        <fullName evidence="12">Exosome complex component RRP4</fullName>
    </recommendedName>
    <alternativeName>
        <fullName evidence="13">Exosome component 2</fullName>
    </alternativeName>
    <alternativeName>
        <fullName evidence="10">Ribosomal RNA-processing protein 4</fullName>
    </alternativeName>
</protein>
<evidence type="ECO:0000256" key="5">
    <source>
        <dbReference type="ARBA" id="ARBA00022552"/>
    </source>
</evidence>
<organism evidence="15 16">
    <name type="scientific">Dimorphilus gyrociliatus</name>
    <dbReference type="NCBI Taxonomy" id="2664684"/>
    <lineage>
        <taxon>Eukaryota</taxon>
        <taxon>Metazoa</taxon>
        <taxon>Spiralia</taxon>
        <taxon>Lophotrochozoa</taxon>
        <taxon>Annelida</taxon>
        <taxon>Polychaeta</taxon>
        <taxon>Polychaeta incertae sedis</taxon>
        <taxon>Dinophilidae</taxon>
        <taxon>Dimorphilus</taxon>
    </lineage>
</organism>
<dbReference type="InterPro" id="IPR036612">
    <property type="entry name" value="KH_dom_type_1_sf"/>
</dbReference>
<name>A0A7I8VCD2_9ANNE</name>
<sequence length="294" mass="33047">MSIDIRLSNEKLQHESTDFSAERPLHLVIPGDIITREAGYMRGHGTYMENDVLYASVAGCVEKVNKLICVKPLKSRYTGEVGDVVIGRIIEVGQKRWRVETHSKLDSVLHLSSVNLPGGELRKRSEEDERMMRNYLQEGDLISAEVQSVYADGSLSLHTRSLKYGKLGQGSLLQVPASLVRRRKNHFHNLPCGASVIIGNNGYIWICPTINEQSDKTGGFVTNYERVNSSTREVIARLMNCATALAENMVVIYDTTLLCAHEFSLKYEVKELIKPDIAKEIALLTKQKIHNNDY</sequence>
<dbReference type="AlphaFoldDB" id="A0A7I8VCD2"/>
<reference evidence="15 16" key="1">
    <citation type="submission" date="2020-08" db="EMBL/GenBank/DDBJ databases">
        <authorList>
            <person name="Hejnol A."/>
        </authorList>
    </citation>
    <scope>NUCLEOTIDE SEQUENCE [LARGE SCALE GENOMIC DNA]</scope>
</reference>
<evidence type="ECO:0000313" key="15">
    <source>
        <dbReference type="EMBL" id="CAD5113869.1"/>
    </source>
</evidence>
<dbReference type="Pfam" id="PF15985">
    <property type="entry name" value="KH_6"/>
    <property type="match status" value="1"/>
</dbReference>
<evidence type="ECO:0000256" key="2">
    <source>
        <dbReference type="ARBA" id="ARBA00004604"/>
    </source>
</evidence>
<evidence type="ECO:0000256" key="13">
    <source>
        <dbReference type="ARBA" id="ARBA00083627"/>
    </source>
</evidence>
<dbReference type="PANTHER" id="PTHR21321">
    <property type="entry name" value="PNAS-3 RELATED"/>
    <property type="match status" value="1"/>
</dbReference>
<dbReference type="FunFam" id="2.40.50.100:FF:000022">
    <property type="entry name" value="Exosome complex component RRP4"/>
    <property type="match status" value="1"/>
</dbReference>
<evidence type="ECO:0000256" key="7">
    <source>
        <dbReference type="ARBA" id="ARBA00022835"/>
    </source>
</evidence>
<dbReference type="GO" id="GO:0071051">
    <property type="term" value="P:poly(A)-dependent snoRNA 3'-end processing"/>
    <property type="evidence" value="ECO:0007669"/>
    <property type="project" value="TreeGrafter"/>
</dbReference>
<proteinExistence type="inferred from homology"/>
<comment type="subcellular location">
    <subcellularLocation>
        <location evidence="1">Cytoplasm</location>
    </subcellularLocation>
    <subcellularLocation>
        <location evidence="2">Nucleus</location>
        <location evidence="2">Nucleolus</location>
    </subcellularLocation>
</comment>
<comment type="similarity">
    <text evidence="3">Belongs to the RRP4 family.</text>
</comment>
<keyword evidence="9" id="KW-0539">Nucleus</keyword>
<gene>
    <name evidence="15" type="ORF">DGYR_LOCUS2789</name>
</gene>
<evidence type="ECO:0000256" key="12">
    <source>
        <dbReference type="ARBA" id="ARBA00071123"/>
    </source>
</evidence>
<dbReference type="CDD" id="cd05789">
    <property type="entry name" value="S1_Rrp4"/>
    <property type="match status" value="1"/>
</dbReference>
<keyword evidence="4" id="KW-0963">Cytoplasm</keyword>
<dbReference type="PROSITE" id="PS50126">
    <property type="entry name" value="S1"/>
    <property type="match status" value="1"/>
</dbReference>
<dbReference type="GO" id="GO:0071034">
    <property type="term" value="P:CUT catabolic process"/>
    <property type="evidence" value="ECO:0007669"/>
    <property type="project" value="TreeGrafter"/>
</dbReference>
<dbReference type="FunFam" id="2.40.50.140:FF:000038">
    <property type="entry name" value="Exosome complex component RRP4"/>
    <property type="match status" value="1"/>
</dbReference>
<dbReference type="SUPFAM" id="SSF54791">
    <property type="entry name" value="Eukaryotic type KH-domain (KH-domain type I)"/>
    <property type="match status" value="1"/>
</dbReference>
<dbReference type="InterPro" id="IPR003029">
    <property type="entry name" value="S1_domain"/>
</dbReference>
<dbReference type="Pfam" id="PF21266">
    <property type="entry name" value="S1_RRP4"/>
    <property type="match status" value="1"/>
</dbReference>
<dbReference type="Gene3D" id="2.40.50.100">
    <property type="match status" value="1"/>
</dbReference>
<evidence type="ECO:0000256" key="6">
    <source>
        <dbReference type="ARBA" id="ARBA00022553"/>
    </source>
</evidence>
<dbReference type="GO" id="GO:0071035">
    <property type="term" value="P:nuclear polyadenylation-dependent rRNA catabolic process"/>
    <property type="evidence" value="ECO:0007669"/>
    <property type="project" value="TreeGrafter"/>
</dbReference>
<feature type="domain" description="S1 motif" evidence="14">
    <location>
        <begin position="82"/>
        <end position="160"/>
    </location>
</feature>
<comment type="subunit">
    <text evidence="11">Component of the RNA exosome core complex (Exo-9), composed of EXOSC1, EXOSC2, EXOSC3, EXOSC4, EXOSC5, EXOSC6, EXOSC7, EXOSC8 and EXOSC9; within the complex interacts with EXOSC4 and EXOSC7. The catalytically inactive RNA exosome core complex (Exo-9) associates with the catalytic subunit EXOSC10/RRP6. Exo-9 may associate with DIS3 to form the nucleolar exosome complex, or DIS3L to form the cytoplasmic exosome complex. Exo-9 is formed by a hexameric base ring consisting of the heterodimers EXOSC4-EXOSC9, EXOSC5-EXOSC8 and EXOSC6-EXOSC7, and a cap ring consisting of EXOSC1, EXOSC2 and EXOSC3. The RNA exosome complex associates with cofactors C1D/RRP47, MPHOSPH6/MPP6 and MTREX/MTR4. Interacts with GTPBP1. Interacts with ZFP36L1 (via N-terminus).</text>
</comment>
<evidence type="ECO:0000256" key="11">
    <source>
        <dbReference type="ARBA" id="ARBA00063049"/>
    </source>
</evidence>
<dbReference type="Pfam" id="PF14382">
    <property type="entry name" value="ECR1_N"/>
    <property type="match status" value="1"/>
</dbReference>
<dbReference type="EMBL" id="CAJFCJ010000004">
    <property type="protein sequence ID" value="CAD5113869.1"/>
    <property type="molecule type" value="Genomic_DNA"/>
</dbReference>
<dbReference type="GO" id="GO:0005730">
    <property type="term" value="C:nucleolus"/>
    <property type="evidence" value="ECO:0007669"/>
    <property type="project" value="UniProtKB-SubCell"/>
</dbReference>
<keyword evidence="6" id="KW-0597">Phosphoprotein</keyword>
<dbReference type="PANTHER" id="PTHR21321:SF4">
    <property type="entry name" value="EXOSOME COMPLEX COMPONENT RRP4"/>
    <property type="match status" value="1"/>
</dbReference>